<reference evidence="3" key="1">
    <citation type="journal article" date="2017" name="MBio">
        <title>Type VI secretion-mediated competition in the bee gut microbiome.</title>
        <authorList>
            <person name="Steele M.I."/>
            <person name="Kwong W.K."/>
            <person name="Powell J.E."/>
            <person name="Whiteley M."/>
            <person name="Moran N.A."/>
        </authorList>
    </citation>
    <scope>NUCLEOTIDE SEQUENCE [LARGE SCALE GENOMIC DNA]</scope>
    <source>
        <strain evidence="3">WkB273</strain>
    </source>
</reference>
<dbReference type="PANTHER" id="PTHR16301:SF20">
    <property type="entry name" value="IMPACT FAMILY MEMBER YIGZ"/>
    <property type="match status" value="1"/>
</dbReference>
<organism evidence="3 4">
    <name type="scientific">Snodgrassella alvi</name>
    <dbReference type="NCBI Taxonomy" id="1196083"/>
    <lineage>
        <taxon>Bacteria</taxon>
        <taxon>Pseudomonadati</taxon>
        <taxon>Pseudomonadota</taxon>
        <taxon>Betaproteobacteria</taxon>
        <taxon>Neisseriales</taxon>
        <taxon>Neisseriaceae</taxon>
        <taxon>Snodgrassella</taxon>
    </lineage>
</organism>
<accession>A0A2N9X953</accession>
<protein>
    <submittedName>
        <fullName evidence="3">YigZ family protein</fullName>
    </submittedName>
</protein>
<evidence type="ECO:0000313" key="3">
    <source>
        <dbReference type="EMBL" id="PIT41375.1"/>
    </source>
</evidence>
<name>A0A2N9X953_9NEIS</name>
<dbReference type="Gene3D" id="3.30.230.30">
    <property type="entry name" value="Impact, N-terminal domain"/>
    <property type="match status" value="1"/>
</dbReference>
<dbReference type="SUPFAM" id="SSF54980">
    <property type="entry name" value="EF-G C-terminal domain-like"/>
    <property type="match status" value="1"/>
</dbReference>
<dbReference type="GO" id="GO:0005737">
    <property type="term" value="C:cytoplasm"/>
    <property type="evidence" value="ECO:0007669"/>
    <property type="project" value="TreeGrafter"/>
</dbReference>
<dbReference type="Proteomes" id="UP000230202">
    <property type="component" value="Unassembled WGS sequence"/>
</dbReference>
<comment type="similarity">
    <text evidence="1">Belongs to the IMPACT family.</text>
</comment>
<dbReference type="InterPro" id="IPR035647">
    <property type="entry name" value="EFG_III/V"/>
</dbReference>
<evidence type="ECO:0000256" key="1">
    <source>
        <dbReference type="ARBA" id="ARBA00007665"/>
    </source>
</evidence>
<dbReference type="InterPro" id="IPR001498">
    <property type="entry name" value="Impact_N"/>
</dbReference>
<dbReference type="EMBL" id="MEIL01000016">
    <property type="protein sequence ID" value="PIT41375.1"/>
    <property type="molecule type" value="Genomic_DNA"/>
</dbReference>
<keyword evidence="4" id="KW-1185">Reference proteome</keyword>
<evidence type="ECO:0000313" key="4">
    <source>
        <dbReference type="Proteomes" id="UP000230202"/>
    </source>
</evidence>
<dbReference type="InterPro" id="IPR036956">
    <property type="entry name" value="Impact_N_sf"/>
</dbReference>
<proteinExistence type="inferred from homology"/>
<dbReference type="SUPFAM" id="SSF54211">
    <property type="entry name" value="Ribosomal protein S5 domain 2-like"/>
    <property type="match status" value="1"/>
</dbReference>
<dbReference type="GO" id="GO:0017111">
    <property type="term" value="F:ribonucleoside triphosphate phosphatase activity"/>
    <property type="evidence" value="ECO:0007669"/>
    <property type="project" value="UniProtKB-ARBA"/>
</dbReference>
<dbReference type="Gene3D" id="3.30.70.240">
    <property type="match status" value="1"/>
</dbReference>
<evidence type="ECO:0000259" key="2">
    <source>
        <dbReference type="Pfam" id="PF01205"/>
    </source>
</evidence>
<dbReference type="Pfam" id="PF01205">
    <property type="entry name" value="Impact_N"/>
    <property type="match status" value="1"/>
</dbReference>
<dbReference type="GO" id="GO:0032561">
    <property type="term" value="F:guanyl ribonucleotide binding"/>
    <property type="evidence" value="ECO:0007669"/>
    <property type="project" value="UniProtKB-ARBA"/>
</dbReference>
<gene>
    <name evidence="3" type="ORF">BHC54_01055</name>
</gene>
<comment type="caution">
    <text evidence="3">The sequence shown here is derived from an EMBL/GenBank/DDBJ whole genome shotgun (WGS) entry which is preliminary data.</text>
</comment>
<dbReference type="GO" id="GO:0006446">
    <property type="term" value="P:regulation of translational initiation"/>
    <property type="evidence" value="ECO:0007669"/>
    <property type="project" value="TreeGrafter"/>
</dbReference>
<dbReference type="InterPro" id="IPR023582">
    <property type="entry name" value="Impact"/>
</dbReference>
<dbReference type="AlphaFoldDB" id="A0A2N9X953"/>
<sequence length="202" mass="22769">MKEVYQYTTLATPAQAEFKDKGSRFLGFAWPVQDEAEIRQHLQILREQHHKARHCCYAWRLGVDGNRFRANDDGEPAGSAGRPILGQIDSAAVTDVLVAVVRYFGGTLLGVPGLIHAYKTVTAAAIDATEKIQQDICQQLQLHCEYAHLSEALRWCKQHQAQVLKQDLQQNCSLQVCIPLRRLENALAVLRKLRIIDVKLDN</sequence>
<dbReference type="RefSeq" id="WP_100151481.1">
    <property type="nucleotide sequence ID" value="NZ_MEIL01000016.1"/>
</dbReference>
<dbReference type="InterPro" id="IPR020568">
    <property type="entry name" value="Ribosomal_Su5_D2-typ_SF"/>
</dbReference>
<feature type="domain" description="Impact N-terminal" evidence="2">
    <location>
        <begin position="21"/>
        <end position="126"/>
    </location>
</feature>
<dbReference type="PANTHER" id="PTHR16301">
    <property type="entry name" value="IMPACT-RELATED"/>
    <property type="match status" value="1"/>
</dbReference>